<dbReference type="GO" id="GO:0000287">
    <property type="term" value="F:magnesium ion binding"/>
    <property type="evidence" value="ECO:0007669"/>
    <property type="project" value="UniProtKB-UniRule"/>
</dbReference>
<comment type="function">
    <text evidence="10">Succinyl-CoA synthetase functions in the citric acid cycle (TCA), coupling the hydrolysis of succinyl-CoA to the synthesis of ATP and thus represents the only step of substrate-level phosphorylation in the TCA. The beta subunit provides nucleotide specificity of the enzyme and binds the substrate succinate, while the binding sites for coenzyme A and phosphate are found in the alpha subunit.</text>
</comment>
<keyword evidence="7 10" id="KW-0460">Magnesium</keyword>
<dbReference type="Gene3D" id="3.30.470.20">
    <property type="entry name" value="ATP-grasp fold, B domain"/>
    <property type="match status" value="1"/>
</dbReference>
<reference evidence="13 14" key="1">
    <citation type="journal article" date="2013" name="Genome Biol.">
        <title>Genome of Acanthamoeba castellanii highlights extensive lateral gene transfer and early evolution of tyrosine kinase signaling.</title>
        <authorList>
            <person name="Clarke M."/>
            <person name="Lohan A.J."/>
            <person name="Liu B."/>
            <person name="Lagkouvardos I."/>
            <person name="Roy S."/>
            <person name="Zafar N."/>
            <person name="Bertelli C."/>
            <person name="Schilde C."/>
            <person name="Kianianmomeni A."/>
            <person name="Burglin T.R."/>
            <person name="Frech C."/>
            <person name="Turcotte B."/>
            <person name="Kopec K.O."/>
            <person name="Synnott J.M."/>
            <person name="Choo C."/>
            <person name="Paponov I."/>
            <person name="Finkler A."/>
            <person name="Soon Heng Tan C."/>
            <person name="Hutchins A.P."/>
            <person name="Weinmeier T."/>
            <person name="Rattei T."/>
            <person name="Chu J.S."/>
            <person name="Gimenez G."/>
            <person name="Irimia M."/>
            <person name="Rigden D.J."/>
            <person name="Fitzpatrick D.A."/>
            <person name="Lorenzo-Morales J."/>
            <person name="Bateman A."/>
            <person name="Chiu C.H."/>
            <person name="Tang P."/>
            <person name="Hegemann P."/>
            <person name="Fromm H."/>
            <person name="Raoult D."/>
            <person name="Greub G."/>
            <person name="Miranda-Saavedra D."/>
            <person name="Chen N."/>
            <person name="Nash P."/>
            <person name="Ginger M.L."/>
            <person name="Horn M."/>
            <person name="Schaap P."/>
            <person name="Caler L."/>
            <person name="Loftus B."/>
        </authorList>
    </citation>
    <scope>NUCLEOTIDE SEQUENCE [LARGE SCALE GENOMIC DNA]</scope>
    <source>
        <strain evidence="13 14">Neff</strain>
    </source>
</reference>
<evidence type="ECO:0000256" key="11">
    <source>
        <dbReference type="RuleBase" id="RU361258"/>
    </source>
</evidence>
<dbReference type="PROSITE" id="PS50975">
    <property type="entry name" value="ATP_GRASP"/>
    <property type="match status" value="1"/>
</dbReference>
<dbReference type="VEuPathDB" id="AmoebaDB:ACA1_296490"/>
<dbReference type="GO" id="GO:0006099">
    <property type="term" value="P:tricarboxylic acid cycle"/>
    <property type="evidence" value="ECO:0007669"/>
    <property type="project" value="UniProtKB-UniRule"/>
</dbReference>
<dbReference type="Pfam" id="PF00549">
    <property type="entry name" value="Ligase_CoA"/>
    <property type="match status" value="1"/>
</dbReference>
<evidence type="ECO:0000256" key="8">
    <source>
        <dbReference type="ARBA" id="ARBA00022946"/>
    </source>
</evidence>
<proteinExistence type="inferred from homology"/>
<comment type="catalytic activity">
    <reaction evidence="10">
        <text>succinate + ATP + CoA = succinyl-CoA + ADP + phosphate</text>
        <dbReference type="Rhea" id="RHEA:17661"/>
        <dbReference type="ChEBI" id="CHEBI:30031"/>
        <dbReference type="ChEBI" id="CHEBI:30616"/>
        <dbReference type="ChEBI" id="CHEBI:43474"/>
        <dbReference type="ChEBI" id="CHEBI:57287"/>
        <dbReference type="ChEBI" id="CHEBI:57292"/>
        <dbReference type="ChEBI" id="CHEBI:456216"/>
        <dbReference type="EC" id="6.2.1.5"/>
    </reaction>
</comment>
<keyword evidence="5 10" id="KW-0547">Nucleotide-binding</keyword>
<gene>
    <name evidence="13" type="ORF">ACA1_296490</name>
</gene>
<dbReference type="PANTHER" id="PTHR11815:SF1">
    <property type="entry name" value="SUCCINATE--COA LIGASE [ADP-FORMING] SUBUNIT BETA, MITOCHONDRIAL"/>
    <property type="match status" value="1"/>
</dbReference>
<dbReference type="AlphaFoldDB" id="L8HMD9"/>
<dbReference type="EC" id="6.2.1.5" evidence="10"/>
<dbReference type="FunFam" id="3.40.50.261:FF:000001">
    <property type="entry name" value="Succinate--CoA ligase [ADP-forming] subunit beta"/>
    <property type="match status" value="1"/>
</dbReference>
<dbReference type="KEGG" id="acan:ACA1_296490"/>
<evidence type="ECO:0000256" key="1">
    <source>
        <dbReference type="ARBA" id="ARBA00005064"/>
    </source>
</evidence>
<dbReference type="GO" id="GO:0042709">
    <property type="term" value="C:succinate-CoA ligase complex"/>
    <property type="evidence" value="ECO:0007669"/>
    <property type="project" value="TreeGrafter"/>
</dbReference>
<evidence type="ECO:0000259" key="12">
    <source>
        <dbReference type="PROSITE" id="PS50975"/>
    </source>
</evidence>
<keyword evidence="14" id="KW-1185">Reference proteome</keyword>
<evidence type="ECO:0000256" key="6">
    <source>
        <dbReference type="ARBA" id="ARBA00022840"/>
    </source>
</evidence>
<dbReference type="InterPro" id="IPR013650">
    <property type="entry name" value="ATP-grasp_succ-CoA_synth-type"/>
</dbReference>
<dbReference type="InterPro" id="IPR005811">
    <property type="entry name" value="SUCC_ACL_C"/>
</dbReference>
<organism evidence="13 14">
    <name type="scientific">Acanthamoeba castellanii (strain ATCC 30010 / Neff)</name>
    <dbReference type="NCBI Taxonomy" id="1257118"/>
    <lineage>
        <taxon>Eukaryota</taxon>
        <taxon>Amoebozoa</taxon>
        <taxon>Discosea</taxon>
        <taxon>Longamoebia</taxon>
        <taxon>Centramoebida</taxon>
        <taxon>Acanthamoebidae</taxon>
        <taxon>Acanthamoeba</taxon>
    </lineage>
</organism>
<dbReference type="PROSITE" id="PS01217">
    <property type="entry name" value="SUCCINYL_COA_LIG_3"/>
    <property type="match status" value="1"/>
</dbReference>
<dbReference type="NCBIfam" id="NF001913">
    <property type="entry name" value="PRK00696.1"/>
    <property type="match status" value="1"/>
</dbReference>
<keyword evidence="6 10" id="KW-0067">ATP-binding</keyword>
<feature type="binding site" evidence="10">
    <location>
        <position position="271"/>
    </location>
    <ligand>
        <name>Mg(2+)</name>
        <dbReference type="ChEBI" id="CHEBI:18420"/>
    </ligand>
</feature>
<evidence type="ECO:0000313" key="14">
    <source>
        <dbReference type="Proteomes" id="UP000011083"/>
    </source>
</evidence>
<evidence type="ECO:0000256" key="2">
    <source>
        <dbReference type="ARBA" id="ARBA00022532"/>
    </source>
</evidence>
<dbReference type="Gene3D" id="3.30.1490.20">
    <property type="entry name" value="ATP-grasp fold, A domain"/>
    <property type="match status" value="1"/>
</dbReference>
<evidence type="ECO:0000256" key="10">
    <source>
        <dbReference type="HAMAP-Rule" id="MF_03219"/>
    </source>
</evidence>
<accession>L8HMD9</accession>
<protein>
    <recommendedName>
        <fullName evidence="10">Succinate--CoA ligase [ADP-forming] subunit beta, mitochondrial</fullName>
        <ecNumber evidence="10">6.2.1.5</ecNumber>
    </recommendedName>
    <alternativeName>
        <fullName evidence="10">Succinyl-CoA synthetase beta chain</fullName>
        <shortName evidence="10">SCS-beta</shortName>
    </alternativeName>
</protein>
<comment type="subcellular location">
    <subcellularLocation>
        <location evidence="10">Mitochondrion</location>
    </subcellularLocation>
</comment>
<dbReference type="OrthoDB" id="1552at2759"/>
<dbReference type="GO" id="GO:0006104">
    <property type="term" value="P:succinyl-CoA metabolic process"/>
    <property type="evidence" value="ECO:0007669"/>
    <property type="project" value="TreeGrafter"/>
</dbReference>
<dbReference type="FunFam" id="3.30.1490.20:FF:000004">
    <property type="entry name" value="Succinate--CoA ligase [ADP-forming] subunit beta, mitochondrial"/>
    <property type="match status" value="1"/>
</dbReference>
<feature type="binding site" evidence="10">
    <location>
        <position position="257"/>
    </location>
    <ligand>
        <name>Mg(2+)</name>
        <dbReference type="ChEBI" id="CHEBI:18420"/>
    </ligand>
</feature>
<dbReference type="OMA" id="ITACDEV"/>
<dbReference type="InterPro" id="IPR011761">
    <property type="entry name" value="ATP-grasp"/>
</dbReference>
<dbReference type="STRING" id="1257118.L8HMD9"/>
<dbReference type="InterPro" id="IPR013815">
    <property type="entry name" value="ATP_grasp_subdomain_1"/>
</dbReference>
<evidence type="ECO:0000256" key="7">
    <source>
        <dbReference type="ARBA" id="ARBA00022842"/>
    </source>
</evidence>
<dbReference type="GO" id="GO:0005524">
    <property type="term" value="F:ATP binding"/>
    <property type="evidence" value="ECO:0007669"/>
    <property type="project" value="UniProtKB-UniRule"/>
</dbReference>
<dbReference type="InterPro" id="IPR016102">
    <property type="entry name" value="Succinyl-CoA_synth-like"/>
</dbReference>
<dbReference type="InterPro" id="IPR005809">
    <property type="entry name" value="Succ_CoA_ligase-like_bsu"/>
</dbReference>
<keyword evidence="8" id="KW-0809">Transit peptide</keyword>
<dbReference type="RefSeq" id="XP_004368306.1">
    <property type="nucleotide sequence ID" value="XM_004368249.1"/>
</dbReference>
<keyword evidence="4 10" id="KW-0479">Metal-binding</keyword>
<dbReference type="FunFam" id="3.30.470.20:FF:000002">
    <property type="entry name" value="Succinate--CoA ligase [ADP-forming] subunit beta"/>
    <property type="match status" value="1"/>
</dbReference>
<feature type="binding site" evidence="10">
    <location>
        <position position="164"/>
    </location>
    <ligand>
        <name>ATP</name>
        <dbReference type="ChEBI" id="CHEBI:30616"/>
    </ligand>
</feature>
<comment type="pathway">
    <text evidence="1 10">Carbohydrate metabolism; tricarboxylic acid cycle; succinate from succinyl-CoA (ligase route): step 1/1.</text>
</comment>
<dbReference type="UniPathway" id="UPA00223">
    <property type="reaction ID" value="UER00999"/>
</dbReference>
<comment type="similarity">
    <text evidence="10 11">Belongs to the succinate/malate CoA ligase beta subunit family.</text>
</comment>
<comment type="cofactor">
    <cofactor evidence="10">
        <name>Mg(2+)</name>
        <dbReference type="ChEBI" id="CHEBI:18420"/>
    </cofactor>
    <text evidence="10">Binds 1 Mg(2+) ion per subunit.</text>
</comment>
<evidence type="ECO:0000256" key="3">
    <source>
        <dbReference type="ARBA" id="ARBA00022598"/>
    </source>
</evidence>
<feature type="binding site" evidence="10">
    <location>
        <begin position="379"/>
        <end position="381"/>
    </location>
    <ligand>
        <name>substrate</name>
        <note>ligand shared with subunit alpha</note>
    </ligand>
</feature>
<dbReference type="NCBIfam" id="TIGR01016">
    <property type="entry name" value="sucCoAbeta"/>
    <property type="match status" value="1"/>
</dbReference>
<dbReference type="HAMAP" id="MF_00558">
    <property type="entry name" value="Succ_CoA_beta"/>
    <property type="match status" value="1"/>
</dbReference>
<dbReference type="InterPro" id="IPR017866">
    <property type="entry name" value="Succ-CoA_synthase_bsu_CS"/>
</dbReference>
<evidence type="ECO:0000256" key="5">
    <source>
        <dbReference type="ARBA" id="ARBA00022741"/>
    </source>
</evidence>
<feature type="domain" description="ATP-grasp" evidence="12">
    <location>
        <begin position="56"/>
        <end position="106"/>
    </location>
</feature>
<dbReference type="EMBL" id="KB007805">
    <property type="protein sequence ID" value="ELR25551.1"/>
    <property type="molecule type" value="Genomic_DNA"/>
</dbReference>
<evidence type="ECO:0000256" key="4">
    <source>
        <dbReference type="ARBA" id="ARBA00022723"/>
    </source>
</evidence>
<keyword evidence="10" id="KW-0496">Mitochondrion</keyword>
<dbReference type="Gene3D" id="3.40.50.261">
    <property type="entry name" value="Succinyl-CoA synthetase domains"/>
    <property type="match status" value="1"/>
</dbReference>
<dbReference type="GO" id="GO:0005739">
    <property type="term" value="C:mitochondrion"/>
    <property type="evidence" value="ECO:0007669"/>
    <property type="project" value="UniProtKB-SubCell"/>
</dbReference>
<dbReference type="SUPFAM" id="SSF56059">
    <property type="entry name" value="Glutathione synthetase ATP-binding domain-like"/>
    <property type="match status" value="1"/>
</dbReference>
<evidence type="ECO:0000313" key="13">
    <source>
        <dbReference type="EMBL" id="ELR25551.1"/>
    </source>
</evidence>
<dbReference type="GO" id="GO:0004775">
    <property type="term" value="F:succinate-CoA ligase (ADP-forming) activity"/>
    <property type="evidence" value="ECO:0007669"/>
    <property type="project" value="UniProtKB-UniRule"/>
</dbReference>
<comment type="subunit">
    <text evidence="9">Heterodimer of an alpha and a beta subunit. The beta subunit determines specificity for GTP.</text>
</comment>
<keyword evidence="2 10" id="KW-0816">Tricarboxylic acid cycle</keyword>
<dbReference type="SUPFAM" id="SSF52210">
    <property type="entry name" value="Succinyl-CoA synthetase domains"/>
    <property type="match status" value="1"/>
</dbReference>
<feature type="binding site" evidence="10">
    <location>
        <begin position="103"/>
        <end position="105"/>
    </location>
    <ligand>
        <name>ATP</name>
        <dbReference type="ChEBI" id="CHEBI:30616"/>
    </ligand>
</feature>
<evidence type="ECO:0000256" key="9">
    <source>
        <dbReference type="ARBA" id="ARBA00063570"/>
    </source>
</evidence>
<dbReference type="PIRSF" id="PIRSF001554">
    <property type="entry name" value="SucCS_beta"/>
    <property type="match status" value="1"/>
</dbReference>
<dbReference type="Pfam" id="PF08442">
    <property type="entry name" value="ATP-grasp_2"/>
    <property type="match status" value="1"/>
</dbReference>
<keyword evidence="3 10" id="KW-0436">Ligase</keyword>
<feature type="binding site" evidence="10">
    <location>
        <position position="322"/>
    </location>
    <ligand>
        <name>substrate</name>
        <note>ligand shared with subunit alpha</note>
    </ligand>
</feature>
<dbReference type="PANTHER" id="PTHR11815">
    <property type="entry name" value="SUCCINYL-COA SYNTHETASE BETA CHAIN"/>
    <property type="match status" value="1"/>
</dbReference>
<dbReference type="GeneID" id="14926611"/>
<sequence>MWRRGARSVGMAGGMGRSLPARSALLQSNTATTLTSTSAQTGAARRWLNIHEYQSQELMRKEGIRVPKGQVAASPEEAYKIAQQMQQGGDADVIVKAQVLAGGRGVGHFDSGLKGGVHTCTSPEEVKDVASKMLGHHIFTKQTGPEGKPCNVVYLAERLFIRRETYFAILMDRAYNGPVIIGSSKGGSDIETLSAEHPDAIFKIPIDIAEGVTPEKLELVADKLGFQSTKVKEQTKELVSKLYDLFIKKDCTLAEINPLVEDHQGQIVALDAKLRFDDNAEFRQKEIFALRDESQEDPREVAASKFDLNYIQLNGNIGCLVNGAGLAMATMDIIKLKGGNPANFLDVGGGATEKQVTEAFRIFSSDKSVKAVMVNIFGGIMRCDIIAMGILNAVKVLNIKVPLVVRLLGTNMKEAKDLLENSGARIIFASDLDEAAEKAVKVARIVDMAQEAQLNVSFELPL</sequence>
<dbReference type="Proteomes" id="UP000011083">
    <property type="component" value="Unassembled WGS sequence"/>
</dbReference>
<feature type="binding site" evidence="10">
    <location>
        <position position="96"/>
    </location>
    <ligand>
        <name>ATP</name>
        <dbReference type="ChEBI" id="CHEBI:30616"/>
    </ligand>
</feature>
<name>L8HMD9_ACACF</name>